<sequence length="145" mass="16269">MSFTTKCANLKCNFMSKFALTTIIGLSSSTVLADCKFGAETIPLGEQLTIRDERLVEQSYEYYLNQGHTKEKSMQMAMSSDWTVVTVECTRQFAMNPEFSPETAEHPGSQFVYIGDVLVAGEFQREFLPTVMGLSLNDEETSHVQ</sequence>
<evidence type="ECO:0000313" key="3">
    <source>
        <dbReference type="Proteomes" id="UP000322521"/>
    </source>
</evidence>
<feature type="chain" id="PRO_5024458105" evidence="1">
    <location>
        <begin position="34"/>
        <end position="145"/>
    </location>
</feature>
<proteinExistence type="predicted"/>
<organism evidence="2 3">
    <name type="scientific">Vibrio gigantis</name>
    <dbReference type="NCBI Taxonomy" id="296199"/>
    <lineage>
        <taxon>Bacteria</taxon>
        <taxon>Pseudomonadati</taxon>
        <taxon>Pseudomonadota</taxon>
        <taxon>Gammaproteobacteria</taxon>
        <taxon>Vibrionales</taxon>
        <taxon>Vibrionaceae</taxon>
        <taxon>Vibrio</taxon>
    </lineage>
</organism>
<keyword evidence="1" id="KW-0732">Signal</keyword>
<dbReference type="RefSeq" id="WP_081231395.1">
    <property type="nucleotide sequence ID" value="NZ_AP025494.1"/>
</dbReference>
<keyword evidence="3" id="KW-1185">Reference proteome</keyword>
<dbReference type="AlphaFoldDB" id="A0A5M9NWE8"/>
<reference evidence="2 3" key="1">
    <citation type="submission" date="2019-09" db="EMBL/GenBank/DDBJ databases">
        <title>Draft genome sequence of various Type strains from the CCUG.</title>
        <authorList>
            <person name="Pineiro-Iglesias B."/>
            <person name="Tunovic T."/>
            <person name="Unosson C."/>
            <person name="Inganas E."/>
            <person name="Ohlen M."/>
            <person name="Cardew S."/>
            <person name="Jensie-Markopoulos S."/>
            <person name="Salva-Serra F."/>
            <person name="Jaen-Luchoro D."/>
            <person name="Karlsson R."/>
            <person name="Svensson-Stadler L."/>
            <person name="Chun J."/>
            <person name="Moore E."/>
        </authorList>
    </citation>
    <scope>NUCLEOTIDE SEQUENCE [LARGE SCALE GENOMIC DNA]</scope>
    <source>
        <strain evidence="2 3">CCUG 56969T</strain>
    </source>
</reference>
<comment type="caution">
    <text evidence="2">The sequence shown here is derived from an EMBL/GenBank/DDBJ whole genome shotgun (WGS) entry which is preliminary data.</text>
</comment>
<evidence type="ECO:0000256" key="1">
    <source>
        <dbReference type="SAM" id="SignalP"/>
    </source>
</evidence>
<evidence type="ECO:0000313" key="2">
    <source>
        <dbReference type="EMBL" id="KAA8675522.1"/>
    </source>
</evidence>
<dbReference type="EMBL" id="VXJS01000007">
    <property type="protein sequence ID" value="KAA8675522.1"/>
    <property type="molecule type" value="Genomic_DNA"/>
</dbReference>
<protein>
    <submittedName>
        <fullName evidence="2">Uncharacterized protein</fullName>
    </submittedName>
</protein>
<name>A0A5M9NWE8_9VIBR</name>
<gene>
    <name evidence="2" type="ORF">F4W18_12920</name>
</gene>
<feature type="signal peptide" evidence="1">
    <location>
        <begin position="1"/>
        <end position="33"/>
    </location>
</feature>
<accession>A0A5M9NWE8</accession>
<dbReference type="Proteomes" id="UP000322521">
    <property type="component" value="Unassembled WGS sequence"/>
</dbReference>